<dbReference type="Proteomes" id="UP000294257">
    <property type="component" value="Unassembled WGS sequence"/>
</dbReference>
<name>A0A4Q7L175_9PSEU</name>
<dbReference type="RefSeq" id="WP_130343132.1">
    <property type="nucleotide sequence ID" value="NZ_SGWQ01000002.1"/>
</dbReference>
<keyword evidence="1" id="KW-0175">Coiled coil</keyword>
<dbReference type="Pfam" id="PF02720">
    <property type="entry name" value="DUF222"/>
    <property type="match status" value="1"/>
</dbReference>
<reference evidence="3 4" key="1">
    <citation type="submission" date="2019-02" db="EMBL/GenBank/DDBJ databases">
        <title>Genomic Encyclopedia of Type Strains, Phase IV (KMG-IV): sequencing the most valuable type-strain genomes for metagenomic binning, comparative biology and taxonomic classification.</title>
        <authorList>
            <person name="Goeker M."/>
        </authorList>
    </citation>
    <scope>NUCLEOTIDE SEQUENCE [LARGE SCALE GENOMIC DNA]</scope>
    <source>
        <strain evidence="3 4">DSM 101727</strain>
    </source>
</reference>
<comment type="caution">
    <text evidence="3">The sequence shown here is derived from an EMBL/GenBank/DDBJ whole genome shotgun (WGS) entry which is preliminary data.</text>
</comment>
<sequence>MSWDAVLSVAPKVFGEPEFDWADGPFDADEASILAELEILQKDKAALEAREVRLIAQYGQMRAARGVGKYVPEEVGEYLDLSPGQASRRLAISEGMATRQPETLAALERGDIDWAKARAIYEVCRPLSVEQAQQVETGVLTNAPRFYKNVRAKANRWVKKIDPNGVEQRRLARRQDRCVTFNVGDDGEAFLGIRGPVELLYPAYVRIDQEARRQRDGRTLDQKQFDAAIDNLNGENQSHIKTIIWVTVPHTTLLGIDDKPGELVGVDSLPRKSHANSRPTRIAHGGEYFTIRPLE</sequence>
<proteinExistence type="predicted"/>
<feature type="domain" description="DUF222" evidence="2">
    <location>
        <begin position="35"/>
        <end position="193"/>
    </location>
</feature>
<dbReference type="InterPro" id="IPR003870">
    <property type="entry name" value="DUF222"/>
</dbReference>
<dbReference type="OrthoDB" id="5241234at2"/>
<gene>
    <name evidence="3" type="ORF">EV193_102237</name>
</gene>
<evidence type="ECO:0000313" key="4">
    <source>
        <dbReference type="Proteomes" id="UP000294257"/>
    </source>
</evidence>
<dbReference type="EMBL" id="SGWQ01000002">
    <property type="protein sequence ID" value="RZS43258.1"/>
    <property type="molecule type" value="Genomic_DNA"/>
</dbReference>
<organism evidence="3 4">
    <name type="scientific">Herbihabitans rhizosphaerae</name>
    <dbReference type="NCBI Taxonomy" id="1872711"/>
    <lineage>
        <taxon>Bacteria</taxon>
        <taxon>Bacillati</taxon>
        <taxon>Actinomycetota</taxon>
        <taxon>Actinomycetes</taxon>
        <taxon>Pseudonocardiales</taxon>
        <taxon>Pseudonocardiaceae</taxon>
        <taxon>Herbihabitans</taxon>
    </lineage>
</organism>
<evidence type="ECO:0000313" key="3">
    <source>
        <dbReference type="EMBL" id="RZS43258.1"/>
    </source>
</evidence>
<keyword evidence="4" id="KW-1185">Reference proteome</keyword>
<evidence type="ECO:0000256" key="1">
    <source>
        <dbReference type="SAM" id="Coils"/>
    </source>
</evidence>
<accession>A0A4Q7L175</accession>
<dbReference type="AlphaFoldDB" id="A0A4Q7L175"/>
<protein>
    <submittedName>
        <fullName evidence="3">Uncharacterized protein DUF222</fullName>
    </submittedName>
</protein>
<evidence type="ECO:0000259" key="2">
    <source>
        <dbReference type="Pfam" id="PF02720"/>
    </source>
</evidence>
<feature type="coiled-coil region" evidence="1">
    <location>
        <begin position="30"/>
        <end position="57"/>
    </location>
</feature>